<organism evidence="2 3">
    <name type="scientific">Streblomastix strix</name>
    <dbReference type="NCBI Taxonomy" id="222440"/>
    <lineage>
        <taxon>Eukaryota</taxon>
        <taxon>Metamonada</taxon>
        <taxon>Preaxostyla</taxon>
        <taxon>Oxymonadida</taxon>
        <taxon>Streblomastigidae</taxon>
        <taxon>Streblomastix</taxon>
    </lineage>
</organism>
<dbReference type="Proteomes" id="UP000324800">
    <property type="component" value="Unassembled WGS sequence"/>
</dbReference>
<reference evidence="2 3" key="1">
    <citation type="submission" date="2019-03" db="EMBL/GenBank/DDBJ databases">
        <title>Single cell metagenomics reveals metabolic interactions within the superorganism composed of flagellate Streblomastix strix and complex community of Bacteroidetes bacteria on its surface.</title>
        <authorList>
            <person name="Treitli S.C."/>
            <person name="Kolisko M."/>
            <person name="Husnik F."/>
            <person name="Keeling P."/>
            <person name="Hampl V."/>
        </authorList>
    </citation>
    <scope>NUCLEOTIDE SEQUENCE [LARGE SCALE GENOMIC DNA]</scope>
    <source>
        <strain evidence="2">ST1C</strain>
    </source>
</reference>
<gene>
    <name evidence="2" type="ORF">EZS28_046858</name>
</gene>
<feature type="compositionally biased region" description="Basic and acidic residues" evidence="1">
    <location>
        <begin position="109"/>
        <end position="123"/>
    </location>
</feature>
<accession>A0A5J4TGH2</accession>
<dbReference type="EMBL" id="SNRW01031130">
    <property type="protein sequence ID" value="KAA6357616.1"/>
    <property type="molecule type" value="Genomic_DNA"/>
</dbReference>
<evidence type="ECO:0008006" key="4">
    <source>
        <dbReference type="Google" id="ProtNLM"/>
    </source>
</evidence>
<proteinExistence type="predicted"/>
<name>A0A5J4TGH2_9EUKA</name>
<feature type="region of interest" description="Disordered" evidence="1">
    <location>
        <begin position="100"/>
        <end position="123"/>
    </location>
</feature>
<dbReference type="AlphaFoldDB" id="A0A5J4TGH2"/>
<sequence>MQIMKKGDYAITLDVEKAYHHIQTSKELQRFLGFKYHEKVYTYSALPIEQETIRARHEGYDSIHEKSQLEYATSKMLCNSTENIRISRVEMEIDESGNGDYYKKNNLKRRSDNGKQKQIRDNL</sequence>
<evidence type="ECO:0000313" key="3">
    <source>
        <dbReference type="Proteomes" id="UP000324800"/>
    </source>
</evidence>
<comment type="caution">
    <text evidence="2">The sequence shown here is derived from an EMBL/GenBank/DDBJ whole genome shotgun (WGS) entry which is preliminary data.</text>
</comment>
<evidence type="ECO:0000256" key="1">
    <source>
        <dbReference type="SAM" id="MobiDB-lite"/>
    </source>
</evidence>
<evidence type="ECO:0000313" key="2">
    <source>
        <dbReference type="EMBL" id="KAA6357616.1"/>
    </source>
</evidence>
<protein>
    <recommendedName>
        <fullName evidence="4">Reverse transcriptase domain-containing protein</fullName>
    </recommendedName>
</protein>